<evidence type="ECO:0000313" key="7">
    <source>
        <dbReference type="Proteomes" id="UP001596312"/>
    </source>
</evidence>
<evidence type="ECO:0000259" key="5">
    <source>
        <dbReference type="Pfam" id="PF26438"/>
    </source>
</evidence>
<dbReference type="RefSeq" id="WP_340604670.1">
    <property type="nucleotide sequence ID" value="NZ_JBBMXV010000004.1"/>
</dbReference>
<feature type="region of interest" description="Disordered" evidence="1">
    <location>
        <begin position="258"/>
        <end position="281"/>
    </location>
</feature>
<reference evidence="6 7" key="1">
    <citation type="journal article" date="2019" name="Int. J. Syst. Evol. Microbiol.">
        <title>The Global Catalogue of Microorganisms (GCM) 10K type strain sequencing project: providing services to taxonomists for standard genome sequencing and annotation.</title>
        <authorList>
            <consortium name="The Broad Institute Genomics Platform"/>
            <consortium name="The Broad Institute Genome Sequencing Center for Infectious Disease"/>
            <person name="Wu L."/>
            <person name="Ma J."/>
        </authorList>
    </citation>
    <scope>NUCLEOTIDE SEQUENCE [LARGE SCALE GENOMIC DNA]</scope>
    <source>
        <strain evidence="6 7">CGMCC 1.3240</strain>
    </source>
</reference>
<dbReference type="InterPro" id="IPR058962">
    <property type="entry name" value="DUF8108_N"/>
</dbReference>
<dbReference type="Pfam" id="PF26413">
    <property type="entry name" value="DUF8108"/>
    <property type="match status" value="1"/>
</dbReference>
<evidence type="ECO:0000256" key="1">
    <source>
        <dbReference type="SAM" id="MobiDB-lite"/>
    </source>
</evidence>
<feature type="transmembrane region" description="Helical" evidence="2">
    <location>
        <begin position="137"/>
        <end position="158"/>
    </location>
</feature>
<evidence type="ECO:0000313" key="6">
    <source>
        <dbReference type="EMBL" id="MFC6906116.1"/>
    </source>
</evidence>
<sequence>MSGSTAPNFCSRCGTRLGAGDAYCSQCGTAIGESGEFRGRTARRDGRGEFRQQLDAMVAEGWEIEGEYDDRVVLVDRGIGSIGLHVLLLLFTGGVGNLLYGWYSYSMNAERVELRADGTRRRLSGPSDAEADIDRDVLDWGFSVLLATLLLFLGLMVLATSGSVAAGTIGLICLLGAVAVLPPARRRLAARRSVGTFGRVRGTDERVIERPETPCSACASPIEQGVERRYGERTYLAGIPLWTHEHGRNAYCRRCAAGDSSDEGRENYSGETDTTVRNDPV</sequence>
<dbReference type="EMBL" id="JBHSXQ010000004">
    <property type="protein sequence ID" value="MFC6906116.1"/>
    <property type="molecule type" value="Genomic_DNA"/>
</dbReference>
<proteinExistence type="predicted"/>
<dbReference type="Proteomes" id="UP001596312">
    <property type="component" value="Unassembled WGS sequence"/>
</dbReference>
<name>A0ABD5V5I2_9EURY</name>
<evidence type="ECO:0000259" key="4">
    <source>
        <dbReference type="Pfam" id="PF26413"/>
    </source>
</evidence>
<comment type="caution">
    <text evidence="6">The sequence shown here is derived from an EMBL/GenBank/DDBJ whole genome shotgun (WGS) entry which is preliminary data.</text>
</comment>
<keyword evidence="2" id="KW-0472">Membrane</keyword>
<dbReference type="Pfam" id="PF13240">
    <property type="entry name" value="Zn_Ribbon_1"/>
    <property type="match status" value="1"/>
</dbReference>
<accession>A0ABD5V5I2</accession>
<dbReference type="InterPro" id="IPR026870">
    <property type="entry name" value="Zinc_ribbon_dom"/>
</dbReference>
<feature type="domain" description="Zinc-ribbon" evidence="3">
    <location>
        <begin position="9"/>
        <end position="30"/>
    </location>
</feature>
<organism evidence="6 7">
    <name type="scientific">Halalkalicoccus tibetensis</name>
    <dbReference type="NCBI Taxonomy" id="175632"/>
    <lineage>
        <taxon>Archaea</taxon>
        <taxon>Methanobacteriati</taxon>
        <taxon>Methanobacteriota</taxon>
        <taxon>Stenosarchaea group</taxon>
        <taxon>Halobacteria</taxon>
        <taxon>Halobacteriales</taxon>
        <taxon>Halococcaceae</taxon>
        <taxon>Halalkalicoccus</taxon>
    </lineage>
</organism>
<gene>
    <name evidence="6" type="ORF">ACFQGH_13035</name>
</gene>
<protein>
    <submittedName>
        <fullName evidence="6">Zinc ribbon domain-containing protein</fullName>
    </submittedName>
</protein>
<dbReference type="AlphaFoldDB" id="A0ABD5V5I2"/>
<dbReference type="InterPro" id="IPR058421">
    <property type="entry name" value="DUF8108_C"/>
</dbReference>
<keyword evidence="2" id="KW-1133">Transmembrane helix</keyword>
<evidence type="ECO:0000256" key="2">
    <source>
        <dbReference type="SAM" id="Phobius"/>
    </source>
</evidence>
<feature type="transmembrane region" description="Helical" evidence="2">
    <location>
        <begin position="164"/>
        <end position="182"/>
    </location>
</feature>
<dbReference type="Pfam" id="PF26438">
    <property type="entry name" value="DUF8108_N"/>
    <property type="match status" value="1"/>
</dbReference>
<feature type="domain" description="DUF8108" evidence="5">
    <location>
        <begin position="48"/>
        <end position="114"/>
    </location>
</feature>
<evidence type="ECO:0000259" key="3">
    <source>
        <dbReference type="Pfam" id="PF13240"/>
    </source>
</evidence>
<feature type="transmembrane region" description="Helical" evidence="2">
    <location>
        <begin position="82"/>
        <end position="103"/>
    </location>
</feature>
<feature type="domain" description="DUF8108" evidence="4">
    <location>
        <begin position="190"/>
        <end position="256"/>
    </location>
</feature>
<keyword evidence="2" id="KW-0812">Transmembrane</keyword>
<feature type="compositionally biased region" description="Basic and acidic residues" evidence="1">
    <location>
        <begin position="262"/>
        <end position="281"/>
    </location>
</feature>
<keyword evidence="7" id="KW-1185">Reference proteome</keyword>